<dbReference type="InterPro" id="IPR036188">
    <property type="entry name" value="FAD/NAD-bd_sf"/>
</dbReference>
<organism evidence="3 4">
    <name type="scientific">Chitinophaga defluvii</name>
    <dbReference type="NCBI Taxonomy" id="3163343"/>
    <lineage>
        <taxon>Bacteria</taxon>
        <taxon>Pseudomonadati</taxon>
        <taxon>Bacteroidota</taxon>
        <taxon>Chitinophagia</taxon>
        <taxon>Chitinophagales</taxon>
        <taxon>Chitinophagaceae</taxon>
        <taxon>Chitinophaga</taxon>
    </lineage>
</organism>
<evidence type="ECO:0000259" key="2">
    <source>
        <dbReference type="Pfam" id="PF01593"/>
    </source>
</evidence>
<evidence type="ECO:0000313" key="3">
    <source>
        <dbReference type="EMBL" id="MET6997530.1"/>
    </source>
</evidence>
<dbReference type="PANTHER" id="PTHR43563:SF1">
    <property type="entry name" value="AMINE OXIDASE [FLAVIN-CONTAINING] B"/>
    <property type="match status" value="1"/>
</dbReference>
<dbReference type="InterPro" id="IPR002937">
    <property type="entry name" value="Amino_oxidase"/>
</dbReference>
<comment type="caution">
    <text evidence="3">The sequence shown here is derived from an EMBL/GenBank/DDBJ whole genome shotgun (WGS) entry which is preliminary data.</text>
</comment>
<dbReference type="SUPFAM" id="SSF51905">
    <property type="entry name" value="FAD/NAD(P)-binding domain"/>
    <property type="match status" value="1"/>
</dbReference>
<reference evidence="3 4" key="1">
    <citation type="submission" date="2024-06" db="EMBL/GenBank/DDBJ databases">
        <title>Chitinophaga defluvii sp. nov., isolated from municipal sewage.</title>
        <authorList>
            <person name="Zhang L."/>
        </authorList>
    </citation>
    <scope>NUCLEOTIDE SEQUENCE [LARGE SCALE GENOMIC DNA]</scope>
    <source>
        <strain evidence="3 4">H8</strain>
    </source>
</reference>
<dbReference type="RefSeq" id="WP_354660165.1">
    <property type="nucleotide sequence ID" value="NZ_JBEXAC010000001.1"/>
</dbReference>
<feature type="domain" description="Amine oxidase" evidence="2">
    <location>
        <begin position="14"/>
        <end position="82"/>
    </location>
</feature>
<dbReference type="InterPro" id="IPR050703">
    <property type="entry name" value="Flavin_MAO"/>
</dbReference>
<dbReference type="SUPFAM" id="SSF54373">
    <property type="entry name" value="FAD-linked reductases, C-terminal domain"/>
    <property type="match status" value="1"/>
</dbReference>
<feature type="domain" description="Amine oxidase" evidence="2">
    <location>
        <begin position="109"/>
        <end position="345"/>
    </location>
</feature>
<protein>
    <submittedName>
        <fullName evidence="3">FAD-dependent oxidoreductase</fullName>
    </submittedName>
</protein>
<name>A0ABV2T3C4_9BACT</name>
<evidence type="ECO:0000313" key="4">
    <source>
        <dbReference type="Proteomes" id="UP001549749"/>
    </source>
</evidence>
<dbReference type="PANTHER" id="PTHR43563">
    <property type="entry name" value="AMINE OXIDASE"/>
    <property type="match status" value="1"/>
</dbReference>
<dbReference type="Pfam" id="PF01593">
    <property type="entry name" value="Amino_oxidase"/>
    <property type="match status" value="2"/>
</dbReference>
<gene>
    <name evidence="3" type="ORF">ABR189_09130</name>
</gene>
<sequence length="357" mass="39330">MEHIKDIIIVGAGLSGLTLAYQLTKQGKDIIILEASERVGGRIQTINGPLNTPLELGATWFSDIHTHLLALLTELQIEKFPQYSGGISLFQTKSFEPAQGFYVPASDTPSYRIAGGTQVLIDTLCEKFPEETIQLNNQVKSIQKRQDHLLLETTTGSKYMASKVAICIPPQLAASGITFSPVLPDTIQALLPTVQTWMAGAIKFVVEYEHPFWREQGYSGMLYSHAGIITEMYDHTNYEATKYGFTGFLNGGAVAYTTAIRKELVLQQLASLFGPRANTASAYFDKIWADQYIITGTPVIQRPHQNNGHPLLQHAYFDQSLFFCGTETSSKDPGYMEGAVAAALKISHNLFNKTQAG</sequence>
<proteinExistence type="inferred from homology"/>
<evidence type="ECO:0000256" key="1">
    <source>
        <dbReference type="ARBA" id="ARBA00005995"/>
    </source>
</evidence>
<comment type="similarity">
    <text evidence="1">Belongs to the flavin monoamine oxidase family.</text>
</comment>
<dbReference type="Gene3D" id="3.50.50.60">
    <property type="entry name" value="FAD/NAD(P)-binding domain"/>
    <property type="match status" value="2"/>
</dbReference>
<dbReference type="EMBL" id="JBEXAC010000001">
    <property type="protein sequence ID" value="MET6997530.1"/>
    <property type="molecule type" value="Genomic_DNA"/>
</dbReference>
<accession>A0ABV2T3C4</accession>
<dbReference type="Proteomes" id="UP001549749">
    <property type="component" value="Unassembled WGS sequence"/>
</dbReference>
<keyword evidence="4" id="KW-1185">Reference proteome</keyword>